<evidence type="ECO:0000259" key="8">
    <source>
        <dbReference type="Pfam" id="PF02729"/>
    </source>
</evidence>
<dbReference type="GO" id="GO:0042450">
    <property type="term" value="P:L-arginine biosynthetic process via ornithine"/>
    <property type="evidence" value="ECO:0007669"/>
    <property type="project" value="TreeGrafter"/>
</dbReference>
<dbReference type="PRINTS" id="PR00102">
    <property type="entry name" value="OTCASE"/>
</dbReference>
<organism evidence="9 10">
    <name type="scientific">Porphyra umbilicalis</name>
    <name type="common">Purple laver</name>
    <name type="synonym">Red alga</name>
    <dbReference type="NCBI Taxonomy" id="2786"/>
    <lineage>
        <taxon>Eukaryota</taxon>
        <taxon>Rhodophyta</taxon>
        <taxon>Bangiophyceae</taxon>
        <taxon>Bangiales</taxon>
        <taxon>Bangiaceae</taxon>
        <taxon>Porphyra</taxon>
    </lineage>
</organism>
<evidence type="ECO:0000259" key="7">
    <source>
        <dbReference type="Pfam" id="PF00185"/>
    </source>
</evidence>
<dbReference type="InterPro" id="IPR002292">
    <property type="entry name" value="Orn/put_carbamltrans"/>
</dbReference>
<sequence length="383" mass="40458">MAFVGTPLPSVRASAQSGNPLGALRSRGRAPAPALRAARGARARTVVRAAAAPTTSDAPLYPLTSTLTSGLPAGQRHFLRVDDLKTEELRTVLSTAAALRARIEGDPDYSPLSKKTLALLFAKASARTRVSFETGAFMMGGHAVVLGPEVGVGTRESPKDVARVLSQFNNLIMARLFGHDQLLELAAASTVPVINGLTDYNHPCQLLADALTIIECRGSVDGAKVVYVGDGNNMVHSWLELAAVLPMDFVCACPPGYEPLPEAVAATRAAGLSTVTISHDPMDAVVGADVIYTDVWASMGQKEEIEARERAFRGFTVDAAMMAATGKTDTLFLHCLPAERGREVTDEVMESAASVVFQQAGNRMHAQNAIVLHCLGLLDTVSG</sequence>
<keyword evidence="10" id="KW-1185">Reference proteome</keyword>
<reference evidence="9 10" key="1">
    <citation type="submission" date="2017-03" db="EMBL/GenBank/DDBJ databases">
        <title>WGS assembly of Porphyra umbilicalis.</title>
        <authorList>
            <person name="Brawley S.H."/>
            <person name="Blouin N.A."/>
            <person name="Ficko-Blean E."/>
            <person name="Wheeler G.L."/>
            <person name="Lohr M."/>
            <person name="Goodson H.V."/>
            <person name="Jenkins J.W."/>
            <person name="Blaby-Haas C.E."/>
            <person name="Helliwell K.E."/>
            <person name="Chan C."/>
            <person name="Marriage T."/>
            <person name="Bhattacharya D."/>
            <person name="Klein A.S."/>
            <person name="Badis Y."/>
            <person name="Brodie J."/>
            <person name="Cao Y."/>
            <person name="Collen J."/>
            <person name="Dittami S.M."/>
            <person name="Gachon C.M."/>
            <person name="Green B.R."/>
            <person name="Karpowicz S."/>
            <person name="Kim J.W."/>
            <person name="Kudahl U."/>
            <person name="Lin S."/>
            <person name="Michel G."/>
            <person name="Mittag M."/>
            <person name="Olson B.J."/>
            <person name="Pangilinan J."/>
            <person name="Peng Y."/>
            <person name="Qiu H."/>
            <person name="Shu S."/>
            <person name="Singer J.T."/>
            <person name="Smith A.G."/>
            <person name="Sprecher B.N."/>
            <person name="Wagner V."/>
            <person name="Wang W."/>
            <person name="Wang Z.-Y."/>
            <person name="Yan J."/>
            <person name="Yarish C."/>
            <person name="Zoeuner-Riek S."/>
            <person name="Zhuang Y."/>
            <person name="Zou Y."/>
            <person name="Lindquist E.A."/>
            <person name="Grimwood J."/>
            <person name="Barry K."/>
            <person name="Rokhsar D.S."/>
            <person name="Schmutz J."/>
            <person name="Stiller J.W."/>
            <person name="Grossman A.R."/>
            <person name="Prochnik S.E."/>
        </authorList>
    </citation>
    <scope>NUCLEOTIDE SEQUENCE [LARGE SCALE GENOMIC DNA]</scope>
    <source>
        <strain evidence="9">4086291</strain>
    </source>
</reference>
<dbReference type="AlphaFoldDB" id="A0A1X6P311"/>
<evidence type="ECO:0000256" key="6">
    <source>
        <dbReference type="SAM" id="MobiDB-lite"/>
    </source>
</evidence>
<dbReference type="InterPro" id="IPR024904">
    <property type="entry name" value="OTCase_ArgI"/>
</dbReference>
<dbReference type="GO" id="GO:0016597">
    <property type="term" value="F:amino acid binding"/>
    <property type="evidence" value="ECO:0007669"/>
    <property type="project" value="InterPro"/>
</dbReference>
<feature type="domain" description="Aspartate/ornithine carbamoyltransferase carbamoyl-P binding" evidence="8">
    <location>
        <begin position="76"/>
        <end position="215"/>
    </location>
</feature>
<dbReference type="FunFam" id="3.40.50.1370:FF:000008">
    <property type="entry name" value="Ornithine carbamoyltransferase"/>
    <property type="match status" value="1"/>
</dbReference>
<name>A0A1X6P311_PORUM</name>
<comment type="similarity">
    <text evidence="1">Belongs to the aspartate/ornithine carbamoyltransferase superfamily. OTCase family.</text>
</comment>
<accession>A0A1X6P311</accession>
<dbReference type="OrthoDB" id="10252326at2759"/>
<dbReference type="InterPro" id="IPR006131">
    <property type="entry name" value="Asp_carbamoyltransf_Asp/Orn-bd"/>
</dbReference>
<dbReference type="HAMAP" id="MF_01109">
    <property type="entry name" value="OTCase"/>
    <property type="match status" value="1"/>
</dbReference>
<dbReference type="InterPro" id="IPR006132">
    <property type="entry name" value="Asp/Orn_carbamoyltranf_P-bd"/>
</dbReference>
<dbReference type="Pfam" id="PF02729">
    <property type="entry name" value="OTCace_N"/>
    <property type="match status" value="1"/>
</dbReference>
<dbReference type="SUPFAM" id="SSF53671">
    <property type="entry name" value="Aspartate/ornithine carbamoyltransferase"/>
    <property type="match status" value="1"/>
</dbReference>
<keyword evidence="3 5" id="KW-0808">Transferase</keyword>
<dbReference type="EC" id="2.1.3.3" evidence="2"/>
<dbReference type="GO" id="GO:0004585">
    <property type="term" value="F:ornithine carbamoyltransferase activity"/>
    <property type="evidence" value="ECO:0007669"/>
    <property type="project" value="UniProtKB-EC"/>
</dbReference>
<dbReference type="InterPro" id="IPR006130">
    <property type="entry name" value="Asp/Orn_carbamoylTrfase"/>
</dbReference>
<feature type="compositionally biased region" description="Low complexity" evidence="6">
    <location>
        <begin position="21"/>
        <end position="31"/>
    </location>
</feature>
<dbReference type="Proteomes" id="UP000218209">
    <property type="component" value="Unassembled WGS sequence"/>
</dbReference>
<evidence type="ECO:0000256" key="5">
    <source>
        <dbReference type="RuleBase" id="RU003634"/>
    </source>
</evidence>
<dbReference type="GO" id="GO:0019240">
    <property type="term" value="P:citrulline biosynthetic process"/>
    <property type="evidence" value="ECO:0007669"/>
    <property type="project" value="TreeGrafter"/>
</dbReference>
<protein>
    <recommendedName>
        <fullName evidence="2">ornithine carbamoyltransferase</fullName>
        <ecNumber evidence="2">2.1.3.3</ecNumber>
    </recommendedName>
</protein>
<feature type="domain" description="Aspartate/ornithine carbamoyltransferase Asp/Orn-binding" evidence="7">
    <location>
        <begin position="221"/>
        <end position="373"/>
    </location>
</feature>
<evidence type="ECO:0000313" key="10">
    <source>
        <dbReference type="Proteomes" id="UP000218209"/>
    </source>
</evidence>
<dbReference type="PANTHER" id="PTHR45753">
    <property type="entry name" value="ORNITHINE CARBAMOYLTRANSFERASE, MITOCHONDRIAL"/>
    <property type="match status" value="1"/>
</dbReference>
<dbReference type="InterPro" id="IPR036901">
    <property type="entry name" value="Asp/Orn_carbamoylTrfase_sf"/>
</dbReference>
<evidence type="ECO:0000256" key="3">
    <source>
        <dbReference type="ARBA" id="ARBA00022679"/>
    </source>
</evidence>
<gene>
    <name evidence="9" type="ORF">BU14_0244s0012</name>
</gene>
<evidence type="ECO:0000256" key="2">
    <source>
        <dbReference type="ARBA" id="ARBA00013007"/>
    </source>
</evidence>
<dbReference type="Gene3D" id="3.40.50.1370">
    <property type="entry name" value="Aspartate/ornithine carbamoyltransferase"/>
    <property type="match status" value="2"/>
</dbReference>
<feature type="region of interest" description="Disordered" evidence="6">
    <location>
        <begin position="1"/>
        <end position="31"/>
    </location>
</feature>
<dbReference type="PANTHER" id="PTHR45753:SF3">
    <property type="entry name" value="ORNITHINE TRANSCARBAMYLASE, MITOCHONDRIAL"/>
    <property type="match status" value="1"/>
</dbReference>
<evidence type="ECO:0000256" key="4">
    <source>
        <dbReference type="ARBA" id="ARBA00048772"/>
    </source>
</evidence>
<dbReference type="EMBL" id="KV918910">
    <property type="protein sequence ID" value="OSX75251.1"/>
    <property type="molecule type" value="Genomic_DNA"/>
</dbReference>
<proteinExistence type="inferred from homology"/>
<evidence type="ECO:0000256" key="1">
    <source>
        <dbReference type="ARBA" id="ARBA00007805"/>
    </source>
</evidence>
<comment type="catalytic activity">
    <reaction evidence="4">
        <text>carbamoyl phosphate + L-ornithine = L-citrulline + phosphate + H(+)</text>
        <dbReference type="Rhea" id="RHEA:19513"/>
        <dbReference type="ChEBI" id="CHEBI:15378"/>
        <dbReference type="ChEBI" id="CHEBI:43474"/>
        <dbReference type="ChEBI" id="CHEBI:46911"/>
        <dbReference type="ChEBI" id="CHEBI:57743"/>
        <dbReference type="ChEBI" id="CHEBI:58228"/>
        <dbReference type="EC" id="2.1.3.3"/>
    </reaction>
</comment>
<dbReference type="NCBIfam" id="TIGR00658">
    <property type="entry name" value="orni_carb_tr"/>
    <property type="match status" value="1"/>
</dbReference>
<evidence type="ECO:0000313" key="9">
    <source>
        <dbReference type="EMBL" id="OSX75251.1"/>
    </source>
</evidence>
<dbReference type="PRINTS" id="PR00100">
    <property type="entry name" value="AOTCASE"/>
</dbReference>
<dbReference type="Pfam" id="PF00185">
    <property type="entry name" value="OTCace"/>
    <property type="match status" value="1"/>
</dbReference>
<dbReference type="NCBIfam" id="NF001986">
    <property type="entry name" value="PRK00779.1"/>
    <property type="match status" value="1"/>
</dbReference>